<keyword evidence="10" id="KW-0458">Lysosome</keyword>
<organism evidence="17">
    <name type="scientific">Menopon gallinae</name>
    <name type="common">poultry shaft louse</name>
    <dbReference type="NCBI Taxonomy" id="328185"/>
    <lineage>
        <taxon>Eukaryota</taxon>
        <taxon>Metazoa</taxon>
        <taxon>Ecdysozoa</taxon>
        <taxon>Arthropoda</taxon>
        <taxon>Hexapoda</taxon>
        <taxon>Insecta</taxon>
        <taxon>Pterygota</taxon>
        <taxon>Neoptera</taxon>
        <taxon>Paraneoptera</taxon>
        <taxon>Psocodea</taxon>
        <taxon>Troctomorpha</taxon>
        <taxon>Phthiraptera</taxon>
        <taxon>Amblycera</taxon>
        <taxon>Menoponidae</taxon>
        <taxon>Menopon</taxon>
    </lineage>
</organism>
<dbReference type="SUPFAM" id="SSF50978">
    <property type="entry name" value="WD40 repeat-like"/>
    <property type="match status" value="1"/>
</dbReference>
<evidence type="ECO:0000256" key="11">
    <source>
        <dbReference type="PIRNR" id="PIRNR007860"/>
    </source>
</evidence>
<dbReference type="Gene3D" id="2.130.10.10">
    <property type="entry name" value="YVTN repeat-like/Quinoprotein amine dehydrogenase"/>
    <property type="match status" value="1"/>
</dbReference>
<dbReference type="InterPro" id="IPR036322">
    <property type="entry name" value="WD40_repeat_dom_sf"/>
</dbReference>
<feature type="region of interest" description="Disordered" evidence="15">
    <location>
        <begin position="987"/>
        <end position="1042"/>
    </location>
</feature>
<dbReference type="InterPro" id="IPR057308">
    <property type="entry name" value="CHCR_PEP5_VPS11"/>
</dbReference>
<evidence type="ECO:0000256" key="7">
    <source>
        <dbReference type="ARBA" id="ARBA00022833"/>
    </source>
</evidence>
<feature type="domain" description="RING-type" evidence="16">
    <location>
        <begin position="810"/>
        <end position="849"/>
    </location>
</feature>
<evidence type="ECO:0000256" key="6">
    <source>
        <dbReference type="ARBA" id="ARBA00022771"/>
    </source>
</evidence>
<keyword evidence="8" id="KW-0653">Protein transport</keyword>
<dbReference type="Pfam" id="PF12451">
    <property type="entry name" value="VPS11_C"/>
    <property type="match status" value="1"/>
</dbReference>
<feature type="repeat" description="CHCR" evidence="13">
    <location>
        <begin position="402"/>
        <end position="549"/>
    </location>
</feature>
<dbReference type="PROSITE" id="PS50089">
    <property type="entry name" value="ZF_RING_2"/>
    <property type="match status" value="1"/>
</dbReference>
<comment type="caution">
    <text evidence="17">The sequence shown here is derived from an EMBL/GenBank/DDBJ whole genome shotgun (WGS) entry which is preliminary data.</text>
</comment>
<reference evidence="17" key="1">
    <citation type="journal article" date="2024" name="Gigascience">
        <title>Chromosome-level genome of the poultry shaft louse Menopon gallinae provides insight into the host-switching and adaptive evolution of parasitic lice.</title>
        <authorList>
            <person name="Xu Y."/>
            <person name="Ma L."/>
            <person name="Liu S."/>
            <person name="Liang Y."/>
            <person name="Liu Q."/>
            <person name="He Z."/>
            <person name="Tian L."/>
            <person name="Duan Y."/>
            <person name="Cai W."/>
            <person name="Li H."/>
            <person name="Song F."/>
        </authorList>
    </citation>
    <scope>NUCLEOTIDE SEQUENCE</scope>
    <source>
        <strain evidence="17">Cailab_2023a</strain>
    </source>
</reference>
<name>A0AAW2I0M4_9NEOP</name>
<dbReference type="GO" id="GO:0048284">
    <property type="term" value="P:organelle fusion"/>
    <property type="evidence" value="ECO:0007669"/>
    <property type="project" value="TreeGrafter"/>
</dbReference>
<comment type="subcellular location">
    <subcellularLocation>
        <location evidence="2">Late endosome membrane</location>
        <topology evidence="2">Peripheral membrane protein</topology>
        <orientation evidence="2">Cytoplasmic side</orientation>
    </subcellularLocation>
    <subcellularLocation>
        <location evidence="1">Lysosome</location>
    </subcellularLocation>
</comment>
<evidence type="ECO:0000256" key="12">
    <source>
        <dbReference type="PROSITE-ProRule" id="PRU00175"/>
    </source>
</evidence>
<dbReference type="GO" id="GO:0030897">
    <property type="term" value="C:HOPS complex"/>
    <property type="evidence" value="ECO:0007669"/>
    <property type="project" value="TreeGrafter"/>
</dbReference>
<evidence type="ECO:0000256" key="3">
    <source>
        <dbReference type="ARBA" id="ARBA00007070"/>
    </source>
</evidence>
<keyword evidence="7" id="KW-0862">Zinc</keyword>
<evidence type="ECO:0000256" key="15">
    <source>
        <dbReference type="SAM" id="MobiDB-lite"/>
    </source>
</evidence>
<dbReference type="GO" id="GO:0006886">
    <property type="term" value="P:intracellular protein transport"/>
    <property type="evidence" value="ECO:0007669"/>
    <property type="project" value="UniProtKB-UniRule"/>
</dbReference>
<keyword evidence="9 11" id="KW-0472">Membrane</keyword>
<gene>
    <name evidence="17" type="ORF">PYX00_003181</name>
</gene>
<evidence type="ECO:0000256" key="4">
    <source>
        <dbReference type="ARBA" id="ARBA00022448"/>
    </source>
</evidence>
<dbReference type="GO" id="GO:0005764">
    <property type="term" value="C:lysosome"/>
    <property type="evidence" value="ECO:0007669"/>
    <property type="project" value="UniProtKB-SubCell"/>
</dbReference>
<dbReference type="InterPro" id="IPR015943">
    <property type="entry name" value="WD40/YVTN_repeat-like_dom_sf"/>
</dbReference>
<keyword evidence="14" id="KW-0175">Coiled coil</keyword>
<proteinExistence type="inferred from homology"/>
<dbReference type="GO" id="GO:0007032">
    <property type="term" value="P:endosome organization"/>
    <property type="evidence" value="ECO:0007669"/>
    <property type="project" value="TreeGrafter"/>
</dbReference>
<sequence>MAVHELRRFNFFDLNADCDSGAVRSLIKDGQLTLATSGHGSFVLCDNEGSIHILNRNFKATSFRAYTINVALAEYVKHSPFLVTVGCDEAGVNHLLKVWNTDKLDKNGNPTCVRTTRLNLGQKTVQPTCLSVQEGSSLLAVGFEDGSILLFRGDVTRDRSSKPKLLKDSGTNKITGLAFRMSNKYSFLFAASTNHIFFYDVSAKDKEIKIELDNVGCQPGCSIMAESPHGANFVVGRSDAIYCYTTDGKGPCYAVEGEKVLIQWSKMYLVIVSKDETKASSSMKSTFTSVSEPNTTLENHSITIMDIQNKLIVFSTTMKPVLSVLVEWGSFYIVTKDLKIHHLAEKNVQSKLPLLFKKNLYDVAIRMAKSQHYDEEGLADIFRQYGDHLYAKGDRFGAIEQYIKTIGKLEPSYIIRKFMESTHMEQLMEYLQALHRAGLADGDHTTLLLNCYTKLGRTTDLKNFIMTKDRELDFDIDIALKVVRGVNPEDALQLAKAHGKHLWVLRILLEDQKKYREAISYLRTLETSDAEQCLFNFGDILINKAPEDTTDFLKDFCVSVKNQEGSIPLNPMGAQRKARPQDFLHLFLNKSEYLVTFLEHLIQNQTSWSTQIYNALVEHYLVVWSRAGEGHRYQVEQRLMKLLQNPDALFDKNQTFILCQTYNFSPGIILLYEENKMYHQVLQYHMTQGNYKDVLATCKRYGSQDPYLWIQALWSIARQPEAPAHLLSDILAVIEKEKLLSPLLTVEAMQDAPATLGQARKYLMTVLQAEEDLVAQETALIEKYRTETEKIKAHIHDIQNNAIIFQGSRCSVCHHQLELPSIHFLCQHSYHQHCFQSYTENDNECIVCNRNNKQLLDMIKSQEQNHELHEAFHSQLEKSDDGFAVVADYFGRGVFNTLPAMQAEAVLPPPIKPGIPGTSPVPLPLARVTDPSVAEFYKPTETRQKASEAKDIPVRLPVYDSTKINPSSSIEANLQVPFQEKANLKTSSEIPATMMDPACTNPFEEEYDETKNPFADDDDDSLNPFNADDDALDYDKHLNPFA</sequence>
<feature type="coiled-coil region" evidence="14">
    <location>
        <begin position="767"/>
        <end position="801"/>
    </location>
</feature>
<evidence type="ECO:0000256" key="8">
    <source>
        <dbReference type="ARBA" id="ARBA00022927"/>
    </source>
</evidence>
<dbReference type="GO" id="GO:0007033">
    <property type="term" value="P:vacuole organization"/>
    <property type="evidence" value="ECO:0007669"/>
    <property type="project" value="TreeGrafter"/>
</dbReference>
<comment type="similarity">
    <text evidence="3 11">Belongs to the VPS11 family.</text>
</comment>
<evidence type="ECO:0000313" key="17">
    <source>
        <dbReference type="EMBL" id="KAL0275278.1"/>
    </source>
</evidence>
<dbReference type="PANTHER" id="PTHR23323">
    <property type="entry name" value="VACUOLAR PROTEIN SORTING-ASSOCIATED PROTEIN"/>
    <property type="match status" value="1"/>
</dbReference>
<evidence type="ECO:0000256" key="1">
    <source>
        <dbReference type="ARBA" id="ARBA00004371"/>
    </source>
</evidence>
<dbReference type="PANTHER" id="PTHR23323:SF24">
    <property type="entry name" value="VACUOLAR PROTEIN SORTING-ASSOCIATED PROTEIN 11 HOMOLOG"/>
    <property type="match status" value="1"/>
</dbReference>
<evidence type="ECO:0000256" key="13">
    <source>
        <dbReference type="PROSITE-ProRule" id="PRU01006"/>
    </source>
</evidence>
<feature type="compositionally biased region" description="Acidic residues" evidence="15">
    <location>
        <begin position="1015"/>
        <end position="1032"/>
    </location>
</feature>
<dbReference type="AlphaFoldDB" id="A0AAW2I0M4"/>
<evidence type="ECO:0000259" key="16">
    <source>
        <dbReference type="PROSITE" id="PS50089"/>
    </source>
</evidence>
<evidence type="ECO:0000256" key="10">
    <source>
        <dbReference type="ARBA" id="ARBA00023228"/>
    </source>
</evidence>
<dbReference type="PROSITE" id="PS50236">
    <property type="entry name" value="CHCR"/>
    <property type="match status" value="1"/>
</dbReference>
<feature type="compositionally biased region" description="Basic and acidic residues" evidence="15">
    <location>
        <begin position="1033"/>
        <end position="1042"/>
    </location>
</feature>
<keyword evidence="4" id="KW-0813">Transport</keyword>
<dbReference type="InterPro" id="IPR013083">
    <property type="entry name" value="Znf_RING/FYVE/PHD"/>
</dbReference>
<dbReference type="Pfam" id="PF23341">
    <property type="entry name" value="PEP5_VPS11_N"/>
    <property type="match status" value="1"/>
</dbReference>
<dbReference type="Gene3D" id="3.30.40.10">
    <property type="entry name" value="Zinc/RING finger domain, C3HC4 (zinc finger)"/>
    <property type="match status" value="1"/>
</dbReference>
<dbReference type="CDD" id="cd16688">
    <property type="entry name" value="RING-H2_Vps11"/>
    <property type="match status" value="1"/>
</dbReference>
<dbReference type="InterPro" id="IPR016528">
    <property type="entry name" value="VPS11"/>
</dbReference>
<dbReference type="EMBL" id="JARGDH010000002">
    <property type="protein sequence ID" value="KAL0275278.1"/>
    <property type="molecule type" value="Genomic_DNA"/>
</dbReference>
<dbReference type="InterPro" id="IPR024763">
    <property type="entry name" value="VPS11_C"/>
</dbReference>
<dbReference type="PIRSF" id="PIRSF007860">
    <property type="entry name" value="VPS11"/>
    <property type="match status" value="1"/>
</dbReference>
<evidence type="ECO:0000256" key="5">
    <source>
        <dbReference type="ARBA" id="ARBA00022723"/>
    </source>
</evidence>
<protein>
    <recommendedName>
        <fullName evidence="11">Vacuolar protein sorting-associated protein 11 homolog</fullName>
    </recommendedName>
</protein>
<dbReference type="Pfam" id="PF23356">
    <property type="entry name" value="TPR_PEP5_VPS11"/>
    <property type="match status" value="1"/>
</dbReference>
<accession>A0AAW2I0M4</accession>
<dbReference type="InterPro" id="IPR000547">
    <property type="entry name" value="Clathrin_H-chain/VPS_repeat"/>
</dbReference>
<evidence type="ECO:0000256" key="14">
    <source>
        <dbReference type="SAM" id="Coils"/>
    </source>
</evidence>
<dbReference type="GO" id="GO:0030674">
    <property type="term" value="F:protein-macromolecule adaptor activity"/>
    <property type="evidence" value="ECO:0007669"/>
    <property type="project" value="TreeGrafter"/>
</dbReference>
<evidence type="ECO:0000256" key="9">
    <source>
        <dbReference type="ARBA" id="ARBA00023136"/>
    </source>
</evidence>
<keyword evidence="5" id="KW-0479">Metal-binding</keyword>
<evidence type="ECO:0000256" key="2">
    <source>
        <dbReference type="ARBA" id="ARBA00004492"/>
    </source>
</evidence>
<dbReference type="GO" id="GO:0006904">
    <property type="term" value="P:vesicle docking involved in exocytosis"/>
    <property type="evidence" value="ECO:0007669"/>
    <property type="project" value="TreeGrafter"/>
</dbReference>
<dbReference type="InterPro" id="IPR057307">
    <property type="entry name" value="PEP5_VPS11_N"/>
</dbReference>
<dbReference type="GO" id="GO:0008270">
    <property type="term" value="F:zinc ion binding"/>
    <property type="evidence" value="ECO:0007669"/>
    <property type="project" value="UniProtKB-KW"/>
</dbReference>
<keyword evidence="6 12" id="KW-0863">Zinc-finger</keyword>
<dbReference type="InterPro" id="IPR001841">
    <property type="entry name" value="Znf_RING"/>
</dbReference>
<dbReference type="SUPFAM" id="SSF57850">
    <property type="entry name" value="RING/U-box"/>
    <property type="match status" value="1"/>
</dbReference>
<dbReference type="GO" id="GO:0031902">
    <property type="term" value="C:late endosome membrane"/>
    <property type="evidence" value="ECO:0007669"/>
    <property type="project" value="UniProtKB-SubCell"/>
</dbReference>